<dbReference type="GO" id="GO:0055085">
    <property type="term" value="P:transmembrane transport"/>
    <property type="evidence" value="ECO:0007669"/>
    <property type="project" value="UniProtKB-ARBA"/>
</dbReference>
<evidence type="ECO:0000313" key="5">
    <source>
        <dbReference type="EMBL" id="QTX02683.1"/>
    </source>
</evidence>
<dbReference type="SUPFAM" id="SSF52540">
    <property type="entry name" value="P-loop containing nucleoside triphosphate hydrolases"/>
    <property type="match status" value="1"/>
</dbReference>
<dbReference type="SMART" id="SM00382">
    <property type="entry name" value="AAA"/>
    <property type="match status" value="1"/>
</dbReference>
<protein>
    <submittedName>
        <fullName evidence="5">ABC-type peptide/nickel transport system ATP-binding protein</fullName>
    </submittedName>
</protein>
<dbReference type="InterPro" id="IPR017871">
    <property type="entry name" value="ABC_transporter-like_CS"/>
</dbReference>
<evidence type="ECO:0000259" key="4">
    <source>
        <dbReference type="PROSITE" id="PS50893"/>
    </source>
</evidence>
<dbReference type="InterPro" id="IPR013563">
    <property type="entry name" value="Oligopep_ABC_C"/>
</dbReference>
<dbReference type="KEGG" id="pluf:LFWB_1130"/>
<dbReference type="PROSITE" id="PS50893">
    <property type="entry name" value="ABC_TRANSPORTER_2"/>
    <property type="match status" value="1"/>
</dbReference>
<dbReference type="EMBL" id="CP054393">
    <property type="protein sequence ID" value="QTX02683.1"/>
    <property type="molecule type" value="Genomic_DNA"/>
</dbReference>
<keyword evidence="3 5" id="KW-0067">ATP-binding</keyword>
<dbReference type="InterPro" id="IPR003439">
    <property type="entry name" value="ABC_transporter-like_ATP-bd"/>
</dbReference>
<dbReference type="Pfam" id="PF08352">
    <property type="entry name" value="oligo_HPY"/>
    <property type="match status" value="1"/>
</dbReference>
<dbReference type="Gene3D" id="3.40.50.300">
    <property type="entry name" value="P-loop containing nucleotide triphosphate hydrolases"/>
    <property type="match status" value="1"/>
</dbReference>
<evidence type="ECO:0000256" key="2">
    <source>
        <dbReference type="ARBA" id="ARBA00022741"/>
    </source>
</evidence>
<dbReference type="CDD" id="cd03257">
    <property type="entry name" value="ABC_NikE_OppD_transporters"/>
    <property type="match status" value="1"/>
</dbReference>
<keyword evidence="1" id="KW-0813">Transport</keyword>
<dbReference type="PANTHER" id="PTHR43776:SF8">
    <property type="entry name" value="ABC TRANSPORTER, ATP-BINDING PROTEIN"/>
    <property type="match status" value="1"/>
</dbReference>
<evidence type="ECO:0000313" key="6">
    <source>
        <dbReference type="Proteomes" id="UP000672038"/>
    </source>
</evidence>
<keyword evidence="2" id="KW-0547">Nucleotide-binding</keyword>
<dbReference type="InterPro" id="IPR003593">
    <property type="entry name" value="AAA+_ATPase"/>
</dbReference>
<sequence>MLKDRNEKYQILIECKNLSKFFFRKKLFAKSSIFLKANDDISLSIHKGQTLAVVGGSGSGKSTLGQTLLQLEKSTSGKVIYYKEQQSINLSELSTKDLSKYRKDLQIIFQNPYLSLNPKILISDIIGEGLLIHNLVKSKNDPLYKQKILDIMKKCGVKEELYNRSLAQLSGGERQRIAIARTLIIEPKFIVCDEIVSALDVTIQKQILELLKQLKKNYELTLLFITHDLGVAKYLSDQIAIMYLGKLVELGPTEKIFTNPQHPYTIELLNSIPKLIEYGISSKKYIAKYENSSYDFLYNKKKEDKDWHQVSPNHFILCTKKRGY</sequence>
<evidence type="ECO:0000256" key="1">
    <source>
        <dbReference type="ARBA" id="ARBA00022448"/>
    </source>
</evidence>
<accession>A0A975FIR6</accession>
<reference evidence="5" key="1">
    <citation type="submission" date="2020-06" db="EMBL/GenBank/DDBJ databases">
        <title>Complete genome sequence of Candidatus Phytoplasma luffae NCHU2019.</title>
        <authorList>
            <person name="Cho S.-T."/>
            <person name="Tan C.-M."/>
            <person name="Li J.-R."/>
            <person name="Chien Y.-Y."/>
            <person name="Chiu Y.-C."/>
            <person name="Yang J.-Y."/>
            <person name="Kuo C.-H."/>
        </authorList>
    </citation>
    <scope>NUCLEOTIDE SEQUENCE</scope>
    <source>
        <strain evidence="5">NCHU2019</strain>
    </source>
</reference>
<dbReference type="GO" id="GO:0015833">
    <property type="term" value="P:peptide transport"/>
    <property type="evidence" value="ECO:0007669"/>
    <property type="project" value="InterPro"/>
</dbReference>
<proteinExistence type="predicted"/>
<organism evidence="5 6">
    <name type="scientific">Loofah witches'-broom phytoplasma</name>
    <dbReference type="NCBI Taxonomy" id="35773"/>
    <lineage>
        <taxon>Bacteria</taxon>
        <taxon>Bacillati</taxon>
        <taxon>Mycoplasmatota</taxon>
        <taxon>Mollicutes</taxon>
        <taxon>Acholeplasmatales</taxon>
        <taxon>Acholeplasmataceae</taxon>
        <taxon>Candidatus Phytoplasma</taxon>
        <taxon>16SrVIII (Loofah witches'-broom group)</taxon>
    </lineage>
</organism>
<dbReference type="InterPro" id="IPR027417">
    <property type="entry name" value="P-loop_NTPase"/>
</dbReference>
<dbReference type="Pfam" id="PF00005">
    <property type="entry name" value="ABC_tran"/>
    <property type="match status" value="1"/>
</dbReference>
<dbReference type="PROSITE" id="PS00211">
    <property type="entry name" value="ABC_TRANSPORTER_1"/>
    <property type="match status" value="1"/>
</dbReference>
<gene>
    <name evidence="5" type="primary">dppF</name>
    <name evidence="5" type="ORF">LFWB_1130</name>
</gene>
<dbReference type="PANTHER" id="PTHR43776">
    <property type="entry name" value="TRANSPORT ATP-BINDING PROTEIN"/>
    <property type="match status" value="1"/>
</dbReference>
<name>A0A975FIR6_LOWBP</name>
<dbReference type="RefSeq" id="WP_210954759.1">
    <property type="nucleotide sequence ID" value="NZ_CP054393.1"/>
</dbReference>
<keyword evidence="6" id="KW-1185">Reference proteome</keyword>
<dbReference type="AlphaFoldDB" id="A0A975FIR6"/>
<feature type="domain" description="ABC transporter" evidence="4">
    <location>
        <begin position="13"/>
        <end position="269"/>
    </location>
</feature>
<dbReference type="GO" id="GO:0005524">
    <property type="term" value="F:ATP binding"/>
    <property type="evidence" value="ECO:0007669"/>
    <property type="project" value="UniProtKB-KW"/>
</dbReference>
<dbReference type="Proteomes" id="UP000672038">
    <property type="component" value="Chromosome"/>
</dbReference>
<evidence type="ECO:0000256" key="3">
    <source>
        <dbReference type="ARBA" id="ARBA00022840"/>
    </source>
</evidence>
<dbReference type="InterPro" id="IPR050319">
    <property type="entry name" value="ABC_transp_ATP-bind"/>
</dbReference>
<dbReference type="GO" id="GO:0016887">
    <property type="term" value="F:ATP hydrolysis activity"/>
    <property type="evidence" value="ECO:0007669"/>
    <property type="project" value="InterPro"/>
</dbReference>